<sequence length="31" mass="3355">MNDQIGTFLDAAEEVAQAELRASLGSKKYPT</sequence>
<reference evidence="1 2" key="1">
    <citation type="submission" date="2020-08" db="EMBL/GenBank/DDBJ databases">
        <title>Sequencing the genomes of 1000 actinobacteria strains.</title>
        <authorList>
            <person name="Klenk H.-P."/>
        </authorList>
    </citation>
    <scope>NUCLEOTIDE SEQUENCE [LARGE SCALE GENOMIC DNA]</scope>
    <source>
        <strain evidence="1 2">DSM 44320</strain>
    </source>
</reference>
<dbReference type="EMBL" id="JACIBV010000001">
    <property type="protein sequence ID" value="MBB3731700.1"/>
    <property type="molecule type" value="Genomic_DNA"/>
</dbReference>
<keyword evidence="2" id="KW-1185">Reference proteome</keyword>
<evidence type="ECO:0000313" key="1">
    <source>
        <dbReference type="EMBL" id="MBB3731700.1"/>
    </source>
</evidence>
<proteinExistence type="predicted"/>
<dbReference type="Proteomes" id="UP000579945">
    <property type="component" value="Unassembled WGS sequence"/>
</dbReference>
<dbReference type="AlphaFoldDB" id="A0A7W5VGQ6"/>
<name>A0A7W5VGQ6_9ACTN</name>
<evidence type="ECO:0000313" key="2">
    <source>
        <dbReference type="Proteomes" id="UP000579945"/>
    </source>
</evidence>
<comment type="caution">
    <text evidence="1">The sequence shown here is derived from an EMBL/GenBank/DDBJ whole genome shotgun (WGS) entry which is preliminary data.</text>
</comment>
<gene>
    <name evidence="1" type="ORF">FHR33_007560</name>
</gene>
<accession>A0A7W5VGQ6</accession>
<protein>
    <submittedName>
        <fullName evidence="1">Uncharacterized protein</fullName>
    </submittedName>
</protein>
<organism evidence="1 2">
    <name type="scientific">Nonomuraea dietziae</name>
    <dbReference type="NCBI Taxonomy" id="65515"/>
    <lineage>
        <taxon>Bacteria</taxon>
        <taxon>Bacillati</taxon>
        <taxon>Actinomycetota</taxon>
        <taxon>Actinomycetes</taxon>
        <taxon>Streptosporangiales</taxon>
        <taxon>Streptosporangiaceae</taxon>
        <taxon>Nonomuraea</taxon>
    </lineage>
</organism>